<sequence length="304" mass="30107">MTRSLILTRMGATPEPGLAELPPREPGPGELRIAIDAAALNPLDAKLARGHLADWFPIVLPWVPGTDFAGRVAAVGAGVTGFAPGDEVFGRSDPVAGGAFGPAITLPAGFVARRPAGIVAATAAALVTPAAIALQALDEVAGADGPLVILGSGAVGTALVQIARHGRAVTISGRHAARLAAPGVQVLAAEGGGLTAAIAGAGVVIDTVGGPRQRQVLARLRPGARFLAIAEPLPEDAAVPAGVEAGFAALAGGGGQLDRIAGLAADGVLVPEIANRFGIGDVAAVFSTWTAGRLPARQVMVREG</sequence>
<proteinExistence type="predicted"/>
<dbReference type="InterPro" id="IPR036291">
    <property type="entry name" value="NAD(P)-bd_dom_sf"/>
</dbReference>
<dbReference type="PANTHER" id="PTHR43482">
    <property type="entry name" value="PROTEIN AST1-RELATED"/>
    <property type="match status" value="1"/>
</dbReference>
<dbReference type="SUPFAM" id="SSF51735">
    <property type="entry name" value="NAD(P)-binding Rossmann-fold domains"/>
    <property type="match status" value="1"/>
</dbReference>
<dbReference type="InterPro" id="IPR052585">
    <property type="entry name" value="Lipid_raft_assoc_Zn_ADH"/>
</dbReference>
<protein>
    <recommendedName>
        <fullName evidence="1">Enoyl reductase (ER) domain-containing protein</fullName>
    </recommendedName>
</protein>
<evidence type="ECO:0000259" key="1">
    <source>
        <dbReference type="SMART" id="SM00829"/>
    </source>
</evidence>
<dbReference type="PANTHER" id="PTHR43482:SF1">
    <property type="entry name" value="PROTEIN AST1-RELATED"/>
    <property type="match status" value="1"/>
</dbReference>
<dbReference type="Pfam" id="PF08240">
    <property type="entry name" value="ADH_N"/>
    <property type="match status" value="1"/>
</dbReference>
<dbReference type="RefSeq" id="WP_062767790.1">
    <property type="nucleotide sequence ID" value="NZ_CP121045.1"/>
</dbReference>
<dbReference type="Gene3D" id="3.40.50.720">
    <property type="entry name" value="NAD(P)-binding Rossmann-like Domain"/>
    <property type="match status" value="1"/>
</dbReference>
<evidence type="ECO:0000313" key="3">
    <source>
        <dbReference type="Proteomes" id="UP000075787"/>
    </source>
</evidence>
<dbReference type="OrthoDB" id="9792321at2"/>
<dbReference type="Proteomes" id="UP000075787">
    <property type="component" value="Unassembled WGS sequence"/>
</dbReference>
<gene>
    <name evidence="2" type="ORF">AUP44_12295</name>
</gene>
<dbReference type="EMBL" id="LPZR01000196">
    <property type="protein sequence ID" value="KYO50551.1"/>
    <property type="molecule type" value="Genomic_DNA"/>
</dbReference>
<dbReference type="InterPro" id="IPR020843">
    <property type="entry name" value="ER"/>
</dbReference>
<dbReference type="InterPro" id="IPR011032">
    <property type="entry name" value="GroES-like_sf"/>
</dbReference>
<comment type="caution">
    <text evidence="2">The sequence shown here is derived from an EMBL/GenBank/DDBJ whole genome shotgun (WGS) entry which is preliminary data.</text>
</comment>
<dbReference type="GeneID" id="97242069"/>
<name>A0A161PZY2_9PROT</name>
<feature type="domain" description="Enoyl reductase (ER)" evidence="1">
    <location>
        <begin position="11"/>
        <end position="300"/>
    </location>
</feature>
<dbReference type="SUPFAM" id="SSF50129">
    <property type="entry name" value="GroES-like"/>
    <property type="match status" value="1"/>
</dbReference>
<reference evidence="2 3" key="1">
    <citation type="submission" date="2015-12" db="EMBL/GenBank/DDBJ databases">
        <title>Genome sequence of Tistrella mobilis MCCC 1A02139.</title>
        <authorList>
            <person name="Lu L."/>
            <person name="Lai Q."/>
            <person name="Shao Z."/>
            <person name="Qian P."/>
        </authorList>
    </citation>
    <scope>NUCLEOTIDE SEQUENCE [LARGE SCALE GENOMIC DNA]</scope>
    <source>
        <strain evidence="2 3">MCCC 1A02139</strain>
    </source>
</reference>
<dbReference type="GO" id="GO:0016491">
    <property type="term" value="F:oxidoreductase activity"/>
    <property type="evidence" value="ECO:0007669"/>
    <property type="project" value="InterPro"/>
</dbReference>
<dbReference type="InterPro" id="IPR013154">
    <property type="entry name" value="ADH-like_N"/>
</dbReference>
<organism evidence="2 3">
    <name type="scientific">Tistrella mobilis</name>
    <dbReference type="NCBI Taxonomy" id="171437"/>
    <lineage>
        <taxon>Bacteria</taxon>
        <taxon>Pseudomonadati</taxon>
        <taxon>Pseudomonadota</taxon>
        <taxon>Alphaproteobacteria</taxon>
        <taxon>Geminicoccales</taxon>
        <taxon>Geminicoccaceae</taxon>
        <taxon>Tistrella</taxon>
    </lineage>
</organism>
<accession>A0A161PZY2</accession>
<dbReference type="Gene3D" id="3.90.180.10">
    <property type="entry name" value="Medium-chain alcohol dehydrogenases, catalytic domain"/>
    <property type="match status" value="1"/>
</dbReference>
<dbReference type="SMART" id="SM00829">
    <property type="entry name" value="PKS_ER"/>
    <property type="match status" value="1"/>
</dbReference>
<dbReference type="AlphaFoldDB" id="A0A161PZY2"/>
<evidence type="ECO:0000313" key="2">
    <source>
        <dbReference type="EMBL" id="KYO50551.1"/>
    </source>
</evidence>